<evidence type="ECO:0000259" key="2">
    <source>
        <dbReference type="Pfam" id="PF18602"/>
    </source>
</evidence>
<name>L0GVZ1_9GAMM</name>
<dbReference type="Proteomes" id="UP000010816">
    <property type="component" value="Chromosome"/>
</dbReference>
<reference evidence="3 4" key="1">
    <citation type="submission" date="2011-09" db="EMBL/GenBank/DDBJ databases">
        <title>Complete sequence of chromosome of Thioflavicoccus mobilis 8321.</title>
        <authorList>
            <consortium name="US DOE Joint Genome Institute"/>
            <person name="Lucas S."/>
            <person name="Han J."/>
            <person name="Lapidus A."/>
            <person name="Cheng J.-F."/>
            <person name="Goodwin L."/>
            <person name="Pitluck S."/>
            <person name="Peters L."/>
            <person name="Ovchinnikova G."/>
            <person name="Lu M."/>
            <person name="Detter J.C."/>
            <person name="Han C."/>
            <person name="Tapia R."/>
            <person name="Land M."/>
            <person name="Hauser L."/>
            <person name="Kyrpides N."/>
            <person name="Ivanova N."/>
            <person name="Pagani I."/>
            <person name="Vogl K."/>
            <person name="Liu Z."/>
            <person name="Imhoff J."/>
            <person name="Thiel V."/>
            <person name="Frigaard N.-U."/>
            <person name="Bryant D."/>
            <person name="Woyke T."/>
        </authorList>
    </citation>
    <scope>NUCLEOTIDE SEQUENCE [LARGE SCALE GENOMIC DNA]</scope>
    <source>
        <strain evidence="3 4">8321</strain>
    </source>
</reference>
<proteinExistence type="predicted"/>
<evidence type="ECO:0000313" key="3">
    <source>
        <dbReference type="EMBL" id="AGA90156.1"/>
    </source>
</evidence>
<keyword evidence="4" id="KW-1185">Reference proteome</keyword>
<accession>L0GVZ1</accession>
<dbReference type="EMBL" id="CP003051">
    <property type="protein sequence ID" value="AGA90156.1"/>
    <property type="molecule type" value="Genomic_DNA"/>
</dbReference>
<dbReference type="eggNOG" id="ENOG5032SPV">
    <property type="taxonomic scope" value="Bacteria"/>
</dbReference>
<organism evidence="3 4">
    <name type="scientific">Thioflavicoccus mobilis 8321</name>
    <dbReference type="NCBI Taxonomy" id="765912"/>
    <lineage>
        <taxon>Bacteria</taxon>
        <taxon>Pseudomonadati</taxon>
        <taxon>Pseudomonadota</taxon>
        <taxon>Gammaproteobacteria</taxon>
        <taxon>Chromatiales</taxon>
        <taxon>Chromatiaceae</taxon>
        <taxon>Thioflavicoccus</taxon>
    </lineage>
</organism>
<evidence type="ECO:0000313" key="4">
    <source>
        <dbReference type="Proteomes" id="UP000010816"/>
    </source>
</evidence>
<dbReference type="KEGG" id="tmb:Thimo_1362"/>
<feature type="signal peptide" evidence="1">
    <location>
        <begin position="1"/>
        <end position="29"/>
    </location>
</feature>
<evidence type="ECO:0000256" key="1">
    <source>
        <dbReference type="SAM" id="SignalP"/>
    </source>
</evidence>
<protein>
    <recommendedName>
        <fullName evidence="2">Rap1a immunity protein domain-containing protein</fullName>
    </recommendedName>
</protein>
<sequence length="136" mass="14790">MSKLPRFHSKSSVLFVGLLVMGLEVGPVAAVEETDFRFDTTDDLYHVCATTSKDPNHVVSQVACNAFIEAAVQYHDAVTSRKGLKRLICYPQGATISDGRAAFVAWSEANRANAKRMGEMPVVGLVRALAKAYPCE</sequence>
<dbReference type="HOGENOM" id="CLU_1916138_0_0_6"/>
<feature type="domain" description="Rap1a immunity protein" evidence="2">
    <location>
        <begin position="40"/>
        <end position="135"/>
    </location>
</feature>
<dbReference type="AlphaFoldDB" id="L0GVZ1"/>
<dbReference type="Pfam" id="PF18602">
    <property type="entry name" value="Rap1a"/>
    <property type="match status" value="1"/>
</dbReference>
<dbReference type="STRING" id="765912.Thimo_1362"/>
<keyword evidence="1" id="KW-0732">Signal</keyword>
<dbReference type="RefSeq" id="WP_015280300.1">
    <property type="nucleotide sequence ID" value="NC_019940.1"/>
</dbReference>
<dbReference type="InterPro" id="IPR041238">
    <property type="entry name" value="Rap1a"/>
</dbReference>
<feature type="chain" id="PRO_5003943071" description="Rap1a immunity protein domain-containing protein" evidence="1">
    <location>
        <begin position="30"/>
        <end position="136"/>
    </location>
</feature>
<gene>
    <name evidence="3" type="ORF">Thimo_1362</name>
</gene>